<gene>
    <name evidence="3" type="ORF">IMG5_045170</name>
</gene>
<evidence type="ECO:0000313" key="4">
    <source>
        <dbReference type="Proteomes" id="UP000008983"/>
    </source>
</evidence>
<feature type="transmembrane region" description="Helical" evidence="1">
    <location>
        <begin position="69"/>
        <end position="89"/>
    </location>
</feature>
<evidence type="ECO:0000256" key="1">
    <source>
        <dbReference type="SAM" id="Phobius"/>
    </source>
</evidence>
<dbReference type="Pfam" id="PF07885">
    <property type="entry name" value="Ion_trans_2"/>
    <property type="match status" value="1"/>
</dbReference>
<dbReference type="InterPro" id="IPR018490">
    <property type="entry name" value="cNMP-bd_dom_sf"/>
</dbReference>
<dbReference type="OMA" id="QKGNINV"/>
<feature type="transmembrane region" description="Helical" evidence="1">
    <location>
        <begin position="29"/>
        <end position="49"/>
    </location>
</feature>
<dbReference type="OrthoDB" id="433309at2759"/>
<evidence type="ECO:0000313" key="3">
    <source>
        <dbReference type="EMBL" id="EGR33692.1"/>
    </source>
</evidence>
<evidence type="ECO:0000259" key="2">
    <source>
        <dbReference type="Pfam" id="PF07885"/>
    </source>
</evidence>
<keyword evidence="1" id="KW-0472">Membrane</keyword>
<dbReference type="Gene3D" id="1.10.287.630">
    <property type="entry name" value="Helix hairpin bin"/>
    <property type="match status" value="1"/>
</dbReference>
<proteinExistence type="predicted"/>
<dbReference type="PANTHER" id="PTHR47823:SF9">
    <property type="entry name" value="CHROMOSOME UNDETERMINED SCAFFOLD_10, WHOLE GENOME SHOTGUN SEQUENCE"/>
    <property type="match status" value="1"/>
</dbReference>
<dbReference type="Gene3D" id="2.60.120.10">
    <property type="entry name" value="Jelly Rolls"/>
    <property type="match status" value="1"/>
</dbReference>
<reference evidence="3 4" key="1">
    <citation type="submission" date="2011-07" db="EMBL/GenBank/DDBJ databases">
        <authorList>
            <person name="Coyne R."/>
            <person name="Brami D."/>
            <person name="Johnson J."/>
            <person name="Hostetler J."/>
            <person name="Hannick L."/>
            <person name="Clark T."/>
            <person name="Cassidy-Hanley D."/>
            <person name="Inman J."/>
        </authorList>
    </citation>
    <scope>NUCLEOTIDE SEQUENCE [LARGE SCALE GENOMIC DNA]</scope>
    <source>
        <strain evidence="3 4">G5</strain>
    </source>
</reference>
<dbReference type="Proteomes" id="UP000008983">
    <property type="component" value="Unassembled WGS sequence"/>
</dbReference>
<dbReference type="EMBL" id="GL983398">
    <property type="protein sequence ID" value="EGR33692.1"/>
    <property type="molecule type" value="Genomic_DNA"/>
</dbReference>
<keyword evidence="1" id="KW-1133">Transmembrane helix</keyword>
<dbReference type="Gene3D" id="1.10.287.70">
    <property type="match status" value="1"/>
</dbReference>
<dbReference type="STRING" id="857967.G0QM63"/>
<dbReference type="PANTHER" id="PTHR47823">
    <property type="entry name" value="ION_TRANS DOMAIN-CONTAINING PROTEIN"/>
    <property type="match status" value="1"/>
</dbReference>
<name>G0QM63_ICHMU</name>
<dbReference type="eggNOG" id="KOG0500">
    <property type="taxonomic scope" value="Eukaryota"/>
</dbReference>
<dbReference type="SUPFAM" id="SSF81324">
    <property type="entry name" value="Voltage-gated potassium channels"/>
    <property type="match status" value="1"/>
</dbReference>
<dbReference type="InParanoid" id="G0QM63"/>
<sequence>MTLQSLQVNWKTQLYQIKDGKKLLSLFKLFSNIILIQHLIACVWIWNAYLNVNQQHNWMIVRNITDQDWTYQYIQSYYFATVTMTTVGYGDIAPTNRYEYVLCLLIMMISCGVFGFSINGIGNIFSQFNEKENEIKQKLSIINIQMKQNNISNSLKNEIRQYLDYVWRENNEKLTNDSNAIFSQLDERLKRDLQLESNKIIIQYLKQNFSNNFTEKAIQLIKEQYYKPQQQIFQQNQIVDQFLYYIQKGSVILTVNNPYITSKIVS</sequence>
<feature type="transmembrane region" description="Helical" evidence="1">
    <location>
        <begin position="101"/>
        <end position="122"/>
    </location>
</feature>
<dbReference type="AlphaFoldDB" id="G0QM63"/>
<organism evidence="3 4">
    <name type="scientific">Ichthyophthirius multifiliis</name>
    <name type="common">White spot disease agent</name>
    <name type="synonym">Ich</name>
    <dbReference type="NCBI Taxonomy" id="5932"/>
    <lineage>
        <taxon>Eukaryota</taxon>
        <taxon>Sar</taxon>
        <taxon>Alveolata</taxon>
        <taxon>Ciliophora</taxon>
        <taxon>Intramacronucleata</taxon>
        <taxon>Oligohymenophorea</taxon>
        <taxon>Hymenostomatida</taxon>
        <taxon>Ophryoglenina</taxon>
        <taxon>Ichthyophthirius</taxon>
    </lineage>
</organism>
<dbReference type="GeneID" id="14909877"/>
<keyword evidence="4" id="KW-1185">Reference proteome</keyword>
<dbReference type="InterPro" id="IPR014710">
    <property type="entry name" value="RmlC-like_jellyroll"/>
</dbReference>
<keyword evidence="1" id="KW-0812">Transmembrane</keyword>
<feature type="domain" description="Potassium channel" evidence="2">
    <location>
        <begin position="65"/>
        <end position="126"/>
    </location>
</feature>
<dbReference type="SUPFAM" id="SSF51206">
    <property type="entry name" value="cAMP-binding domain-like"/>
    <property type="match status" value="1"/>
</dbReference>
<dbReference type="InterPro" id="IPR013099">
    <property type="entry name" value="K_chnl_dom"/>
</dbReference>
<protein>
    <recommendedName>
        <fullName evidence="2">Potassium channel domain-containing protein</fullName>
    </recommendedName>
</protein>
<accession>G0QM63</accession>
<dbReference type="RefSeq" id="XP_004037678.1">
    <property type="nucleotide sequence ID" value="XM_004037630.1"/>
</dbReference>